<dbReference type="Gene3D" id="1.10.1670.10">
    <property type="entry name" value="Helix-hairpin-Helix base-excision DNA repair enzymes (C-terminal)"/>
    <property type="match status" value="1"/>
</dbReference>
<dbReference type="EMBL" id="LN515531">
    <property type="protein sequence ID" value="CEA12821.1"/>
    <property type="molecule type" value="Genomic_DNA"/>
</dbReference>
<dbReference type="EC" id="3.2.2.21" evidence="5"/>
<dbReference type="RefSeq" id="WP_048073802.1">
    <property type="nucleotide sequence ID" value="NZ_JARVXG010000051.1"/>
</dbReference>
<evidence type="ECO:0000313" key="5">
    <source>
        <dbReference type="EMBL" id="CEA12821.1"/>
    </source>
</evidence>
<dbReference type="GO" id="GO:0008725">
    <property type="term" value="F:DNA-3-methyladenine glycosylase activity"/>
    <property type="evidence" value="ECO:0007669"/>
    <property type="project" value="TreeGrafter"/>
</dbReference>
<reference evidence="5" key="1">
    <citation type="submission" date="2014-08" db="EMBL/GenBank/DDBJ databases">
        <authorList>
            <person name="Wibberg D."/>
        </authorList>
    </citation>
    <scope>NUCLEOTIDE SEQUENCE</scope>
</reference>
<dbReference type="SMART" id="SM00478">
    <property type="entry name" value="ENDO3c"/>
    <property type="match status" value="1"/>
</dbReference>
<dbReference type="Pfam" id="PF00730">
    <property type="entry name" value="HhH-GPD"/>
    <property type="match status" value="1"/>
</dbReference>
<dbReference type="PANTHER" id="PTHR43003:SF5">
    <property type="entry name" value="DNA-3-METHYLADENINE GLYCOSYLASE"/>
    <property type="match status" value="1"/>
</dbReference>
<keyword evidence="2" id="KW-0227">DNA damage</keyword>
<dbReference type="GO" id="GO:0043916">
    <property type="term" value="F:DNA-7-methylguanine glycosylase activity"/>
    <property type="evidence" value="ECO:0007669"/>
    <property type="project" value="TreeGrafter"/>
</dbReference>
<organism evidence="5">
    <name type="scientific">Methanobacterium formicicum</name>
    <dbReference type="NCBI Taxonomy" id="2162"/>
    <lineage>
        <taxon>Archaea</taxon>
        <taxon>Methanobacteriati</taxon>
        <taxon>Methanobacteriota</taxon>
        <taxon>Methanomada group</taxon>
        <taxon>Methanobacteria</taxon>
        <taxon>Methanobacteriales</taxon>
        <taxon>Methanobacteriaceae</taxon>
        <taxon>Methanobacterium</taxon>
    </lineage>
</organism>
<dbReference type="InterPro" id="IPR003265">
    <property type="entry name" value="HhH-GPD_domain"/>
</dbReference>
<gene>
    <name evidence="5" type="ORF">DSM1535_0459</name>
</gene>
<dbReference type="CDD" id="cd00056">
    <property type="entry name" value="ENDO3c"/>
    <property type="match status" value="1"/>
</dbReference>
<dbReference type="GO" id="GO:0032993">
    <property type="term" value="C:protein-DNA complex"/>
    <property type="evidence" value="ECO:0007669"/>
    <property type="project" value="TreeGrafter"/>
</dbReference>
<evidence type="ECO:0000256" key="2">
    <source>
        <dbReference type="ARBA" id="ARBA00022763"/>
    </source>
</evidence>
<evidence type="ECO:0000256" key="1">
    <source>
        <dbReference type="ARBA" id="ARBA00010817"/>
    </source>
</evidence>
<evidence type="ECO:0000256" key="3">
    <source>
        <dbReference type="ARBA" id="ARBA00023204"/>
    </source>
</evidence>
<dbReference type="SUPFAM" id="SSF48150">
    <property type="entry name" value="DNA-glycosylase"/>
    <property type="match status" value="1"/>
</dbReference>
<feature type="domain" description="HhH-GPD" evidence="4">
    <location>
        <begin position="136"/>
        <end position="303"/>
    </location>
</feature>
<accession>A0A090JTQ9</accession>
<dbReference type="PATRIC" id="fig|2162.9.peg.477"/>
<dbReference type="PANTHER" id="PTHR43003">
    <property type="entry name" value="DNA-3-METHYLADENINE GLYCOSYLASE"/>
    <property type="match status" value="1"/>
</dbReference>
<proteinExistence type="inferred from homology"/>
<keyword evidence="3" id="KW-0234">DNA repair</keyword>
<sequence length="304" mass="34414">MYQSTFNIKAQAPFDFDLSCRIFSNGDKSIKKYANNHFWQAVTVDEVTLLLYIESAGSVDDPELAVSVESEEELSPDILKSIPTTVHRIFNLGLDLKPFYEQVKSDDILSPITNRLYGLKNPSTPTLFEALVDSILEQQISLIAAHSIGNRFIKQFGSSVHLYGQDYYSYPSPEDLAHLDLEELRKCGMSSRKAEYIHDISLDIVHRDLDLEHIRKMSSTTEMIETLTSIRGVGLWTAEMSLLRGLGRLDAIPADDVGLQRIIGQYYHRDNVSQQDVQDIASSWGKWKGLASYYLIVAELMKIN</sequence>
<dbReference type="GO" id="GO:0032131">
    <property type="term" value="F:alkylated DNA binding"/>
    <property type="evidence" value="ECO:0007669"/>
    <property type="project" value="TreeGrafter"/>
</dbReference>
<dbReference type="InterPro" id="IPR051912">
    <property type="entry name" value="Alkylbase_DNA_Glycosylase/TA"/>
</dbReference>
<protein>
    <submittedName>
        <fullName evidence="5">DNA-3-methyladenine glycosylase II</fullName>
        <ecNumber evidence="5">3.2.2.21</ecNumber>
    </submittedName>
</protein>
<dbReference type="GO" id="GO:0006307">
    <property type="term" value="P:DNA alkylation repair"/>
    <property type="evidence" value="ECO:0007669"/>
    <property type="project" value="TreeGrafter"/>
</dbReference>
<dbReference type="KEGG" id="mfi:DSM1535_0459"/>
<dbReference type="InterPro" id="IPR037046">
    <property type="entry name" value="AlkA_N_sf"/>
</dbReference>
<evidence type="ECO:0000259" key="4">
    <source>
        <dbReference type="SMART" id="SM00478"/>
    </source>
</evidence>
<dbReference type="InterPro" id="IPR023170">
    <property type="entry name" value="HhH_base_excis_C"/>
</dbReference>
<comment type="similarity">
    <text evidence="1">Belongs to the alkylbase DNA glycosidase AlkA family.</text>
</comment>
<dbReference type="InterPro" id="IPR011257">
    <property type="entry name" value="DNA_glycosylase"/>
</dbReference>
<dbReference type="GO" id="GO:0006285">
    <property type="term" value="P:base-excision repair, AP site formation"/>
    <property type="evidence" value="ECO:0007669"/>
    <property type="project" value="TreeGrafter"/>
</dbReference>
<keyword evidence="5" id="KW-0378">Hydrolase</keyword>
<dbReference type="Gene3D" id="1.10.340.30">
    <property type="entry name" value="Hypothetical protein, domain 2"/>
    <property type="match status" value="1"/>
</dbReference>
<keyword evidence="5" id="KW-0326">Glycosidase</keyword>
<dbReference type="AlphaFoldDB" id="A0A090JTQ9"/>
<dbReference type="FunFam" id="1.10.340.30:FF:000004">
    <property type="entry name" value="DNA-3-methyladenine glycosylase II"/>
    <property type="match status" value="1"/>
</dbReference>
<name>A0A090JTQ9_METFO</name>
<dbReference type="Gene3D" id="3.30.310.20">
    <property type="entry name" value="DNA-3-methyladenine glycosylase AlkA, N-terminal domain"/>
    <property type="match status" value="1"/>
</dbReference>